<evidence type="ECO:0000313" key="1">
    <source>
        <dbReference type="EMBL" id="TVO63907.1"/>
    </source>
</evidence>
<dbReference type="SUPFAM" id="SSF53474">
    <property type="entry name" value="alpha/beta-Hydrolases"/>
    <property type="match status" value="1"/>
</dbReference>
<dbReference type="AlphaFoldDB" id="A0A557RFH1"/>
<name>A0A557RFH1_9GAMM</name>
<keyword evidence="2" id="KW-1185">Reference proteome</keyword>
<gene>
    <name evidence="1" type="ORF">FPL11_09645</name>
</gene>
<comment type="caution">
    <text evidence="1">The sequence shown here is derived from an EMBL/GenBank/DDBJ whole genome shotgun (WGS) entry which is preliminary data.</text>
</comment>
<sequence>MQSPRDSMITLNYLHGFNSAALETDTKVGELATRFGVHRINYDSFAPRASIIESIAAQSVEGDTTAFIGTSLGGYFAAVMGQRLACPAILVNPSCDPHWALAHYRGMTLENYKLPDQPPQTLTSAVVDSYRDTALSTDPADYPVPPLLVLDTGDELLDARATHKRYASLGAALVFEGGSHRFEHMPEALDGIEAYLSRSARSAS</sequence>
<dbReference type="Gene3D" id="3.40.50.1820">
    <property type="entry name" value="alpha/beta hydrolase"/>
    <property type="match status" value="1"/>
</dbReference>
<proteinExistence type="predicted"/>
<reference evidence="1 2" key="1">
    <citation type="submission" date="2019-07" db="EMBL/GenBank/DDBJ databases">
        <title>Reclasification of Spiribacter aquaticus.</title>
        <authorList>
            <person name="Leon M.J."/>
            <person name="Sanchez-Porro C."/>
            <person name="Ventosa A."/>
        </authorList>
    </citation>
    <scope>NUCLEOTIDE SEQUENCE [LARGE SCALE GENOMIC DNA]</scope>
    <source>
        <strain evidence="1 2">SP30</strain>
    </source>
</reference>
<dbReference type="PANTHER" id="PTHR35602">
    <property type="entry name" value="ESTERASE YQIA-RELATED"/>
    <property type="match status" value="1"/>
</dbReference>
<dbReference type="InterPro" id="IPR008886">
    <property type="entry name" value="UPF0227/Esterase_YqiA"/>
</dbReference>
<evidence type="ECO:0008006" key="3">
    <source>
        <dbReference type="Google" id="ProtNLM"/>
    </source>
</evidence>
<dbReference type="RefSeq" id="WP_144348418.1">
    <property type="nucleotide sequence ID" value="NZ_VMKP01000004.1"/>
</dbReference>
<evidence type="ECO:0000313" key="2">
    <source>
        <dbReference type="Proteomes" id="UP000316688"/>
    </source>
</evidence>
<dbReference type="Proteomes" id="UP000316688">
    <property type="component" value="Unassembled WGS sequence"/>
</dbReference>
<dbReference type="Pfam" id="PF05728">
    <property type="entry name" value="UPF0227"/>
    <property type="match status" value="1"/>
</dbReference>
<protein>
    <recommendedName>
        <fullName evidence="3">Esterase</fullName>
    </recommendedName>
</protein>
<accession>A0A557RFH1</accession>
<organism evidence="1 2">
    <name type="scientific">Spiribacter aquaticus</name>
    <dbReference type="NCBI Taxonomy" id="1935996"/>
    <lineage>
        <taxon>Bacteria</taxon>
        <taxon>Pseudomonadati</taxon>
        <taxon>Pseudomonadota</taxon>
        <taxon>Gammaproteobacteria</taxon>
        <taxon>Chromatiales</taxon>
        <taxon>Ectothiorhodospiraceae</taxon>
        <taxon>Spiribacter</taxon>
    </lineage>
</organism>
<dbReference type="InterPro" id="IPR029058">
    <property type="entry name" value="AB_hydrolase_fold"/>
</dbReference>
<dbReference type="EMBL" id="VMKP01000004">
    <property type="protein sequence ID" value="TVO63907.1"/>
    <property type="molecule type" value="Genomic_DNA"/>
</dbReference>
<dbReference type="PANTHER" id="PTHR35602:SF3">
    <property type="entry name" value="ESTERASE YQIA"/>
    <property type="match status" value="1"/>
</dbReference>